<evidence type="ECO:0000256" key="1">
    <source>
        <dbReference type="PROSITE-ProRule" id="PRU00176"/>
    </source>
</evidence>
<comment type="caution">
    <text evidence="5">The sequence shown here is derived from an EMBL/GenBank/DDBJ whole genome shotgun (WGS) entry which is preliminary data.</text>
</comment>
<dbReference type="PROSITE" id="PS50102">
    <property type="entry name" value="RRM"/>
    <property type="match status" value="1"/>
</dbReference>
<dbReference type="Proteomes" id="UP000693981">
    <property type="component" value="Unassembled WGS sequence"/>
</dbReference>
<evidence type="ECO:0000259" key="4">
    <source>
        <dbReference type="PROSITE" id="PS51391"/>
    </source>
</evidence>
<feature type="domain" description="CID" evidence="4">
    <location>
        <begin position="348"/>
        <end position="493"/>
    </location>
</feature>
<dbReference type="EMBL" id="JAGDFL010000243">
    <property type="protein sequence ID" value="KAG7394810.1"/>
    <property type="molecule type" value="Genomic_DNA"/>
</dbReference>
<evidence type="ECO:0000259" key="3">
    <source>
        <dbReference type="PROSITE" id="PS50102"/>
    </source>
</evidence>
<dbReference type="GO" id="GO:0003723">
    <property type="term" value="F:RNA binding"/>
    <property type="evidence" value="ECO:0007669"/>
    <property type="project" value="UniProtKB-UniRule"/>
</dbReference>
<dbReference type="InterPro" id="IPR051485">
    <property type="entry name" value="SR-CTD_assoc_factor"/>
</dbReference>
<dbReference type="PANTHER" id="PTHR23140">
    <property type="entry name" value="RNA PROCESSING PROTEIN LD23810P"/>
    <property type="match status" value="1"/>
</dbReference>
<evidence type="ECO:0000313" key="5">
    <source>
        <dbReference type="EMBL" id="KAG7394810.1"/>
    </source>
</evidence>
<name>A0A8T1WSS8_9STRA</name>
<protein>
    <submittedName>
        <fullName evidence="5">U2 snRNP-associated SURP domain-containing protein</fullName>
    </submittedName>
</protein>
<dbReference type="PROSITE" id="PS51391">
    <property type="entry name" value="CID"/>
    <property type="match status" value="1"/>
</dbReference>
<dbReference type="OrthoDB" id="204949at2759"/>
<feature type="compositionally biased region" description="Basic and acidic residues" evidence="2">
    <location>
        <begin position="58"/>
        <end position="73"/>
    </location>
</feature>
<dbReference type="Pfam" id="PF04818">
    <property type="entry name" value="CID"/>
    <property type="match status" value="1"/>
</dbReference>
<feature type="region of interest" description="Disordered" evidence="2">
    <location>
        <begin position="168"/>
        <end position="188"/>
    </location>
</feature>
<sequence>MGRKHSRGDDDDALPPSQTQSRLPWGMEKTEMQPSSLAALTDDKLARFVLGHQKKTKFQKEREDREAKKRQADAEAAKIYATFVASFDNEDETKGKAFVRGETTQGKQIVRAGVNGDRPSGGDIYRLKGKEKLPFSGFEVSAVAAASGAGERSGKKMSEMDKMLQELKQKEGEHHSEQRQATHKPKKRRAIDEFLDEMKERGPAPISIESYSDGVTKGSFDNGDPETTNLYVGNLAPTVTEEVLQSEFGRFGDVYSVKIMWPRSEEERARRRNCGFVSFYERRDADEARINLNEMELEGQPMVVGWGKAVKIQPKARAPGVLLPSAVTPPPQIARARDVERGRERNRLSNDDYEDFKELLGELTLERESVKKTMGFALDNSEAAVDLVNIILESFKNASASSVTLVGLLYLTSDILHNSSAAVKNASLFRTTFQECLPEIMDVMRVSHRNIVGRMSANAMKEKVMNVLTAWESWSLFPPAVLVGFHATFLRKVEENDFIATYTQTIEGIAETDPERLRKTCRQAGLMTTGDVRQLIGRLQWLKEFTAPTITPGHGMSAKNPSRQSNINPVNADQPQNASEADTASSFAKSKVKSDDLDGEPIDEDLDGEPIDGEPISEADIDDLDGEPMDEDALDGEPLDADAAEDDLDGEPLYVDDLDGVPMDKEDFDGN</sequence>
<feature type="domain" description="RRM" evidence="3">
    <location>
        <begin position="228"/>
        <end position="309"/>
    </location>
</feature>
<dbReference type="GO" id="GO:0005634">
    <property type="term" value="C:nucleus"/>
    <property type="evidence" value="ECO:0007669"/>
    <property type="project" value="TreeGrafter"/>
</dbReference>
<feature type="region of interest" description="Disordered" evidence="2">
    <location>
        <begin position="53"/>
        <end position="73"/>
    </location>
</feature>
<dbReference type="SMART" id="SM00582">
    <property type="entry name" value="RPR"/>
    <property type="match status" value="1"/>
</dbReference>
<dbReference type="AlphaFoldDB" id="A0A8T1WSS8"/>
<dbReference type="Pfam" id="PF00076">
    <property type="entry name" value="RRM_1"/>
    <property type="match status" value="1"/>
</dbReference>
<evidence type="ECO:0000256" key="2">
    <source>
        <dbReference type="SAM" id="MobiDB-lite"/>
    </source>
</evidence>
<feature type="compositionally biased region" description="Polar residues" evidence="2">
    <location>
        <begin position="559"/>
        <end position="588"/>
    </location>
</feature>
<feature type="region of interest" description="Disordered" evidence="2">
    <location>
        <begin position="1"/>
        <end position="34"/>
    </location>
</feature>
<dbReference type="PANTHER" id="PTHR23140:SF0">
    <property type="entry name" value="U2 SNRNP-ASSOCIATED SURP MOTIF-CONTAINING PROTEIN"/>
    <property type="match status" value="1"/>
</dbReference>
<dbReference type="InterPro" id="IPR000504">
    <property type="entry name" value="RRM_dom"/>
</dbReference>
<dbReference type="InterPro" id="IPR006569">
    <property type="entry name" value="CID_dom"/>
</dbReference>
<keyword evidence="1" id="KW-0694">RNA-binding</keyword>
<keyword evidence="6" id="KW-1185">Reference proteome</keyword>
<feature type="compositionally biased region" description="Basic and acidic residues" evidence="2">
    <location>
        <begin position="168"/>
        <end position="180"/>
    </location>
</feature>
<feature type="compositionally biased region" description="Acidic residues" evidence="2">
    <location>
        <begin position="597"/>
        <end position="659"/>
    </location>
</feature>
<feature type="region of interest" description="Disordered" evidence="2">
    <location>
        <begin position="551"/>
        <end position="671"/>
    </location>
</feature>
<gene>
    <name evidence="5" type="primary">U2SURP</name>
    <name evidence="5" type="ORF">PHYBOEH_004632</name>
</gene>
<dbReference type="SMART" id="SM00360">
    <property type="entry name" value="RRM"/>
    <property type="match status" value="1"/>
</dbReference>
<evidence type="ECO:0000313" key="6">
    <source>
        <dbReference type="Proteomes" id="UP000693981"/>
    </source>
</evidence>
<proteinExistence type="predicted"/>
<organism evidence="5 6">
    <name type="scientific">Phytophthora boehmeriae</name>
    <dbReference type="NCBI Taxonomy" id="109152"/>
    <lineage>
        <taxon>Eukaryota</taxon>
        <taxon>Sar</taxon>
        <taxon>Stramenopiles</taxon>
        <taxon>Oomycota</taxon>
        <taxon>Peronosporomycetes</taxon>
        <taxon>Peronosporales</taxon>
        <taxon>Peronosporaceae</taxon>
        <taxon>Phytophthora</taxon>
    </lineage>
</organism>
<reference evidence="5" key="1">
    <citation type="submission" date="2021-02" db="EMBL/GenBank/DDBJ databases">
        <authorList>
            <person name="Palmer J.M."/>
        </authorList>
    </citation>
    <scope>NUCLEOTIDE SEQUENCE</scope>
    <source>
        <strain evidence="5">SCRP23</strain>
    </source>
</reference>
<accession>A0A8T1WSS8</accession>